<feature type="region of interest" description="Disordered" evidence="4">
    <location>
        <begin position="17"/>
        <end position="43"/>
    </location>
</feature>
<proteinExistence type="inferred from homology"/>
<dbReference type="Pfam" id="PF01535">
    <property type="entry name" value="PPR"/>
    <property type="match status" value="4"/>
</dbReference>
<dbReference type="PROSITE" id="PS51375">
    <property type="entry name" value="PPR"/>
    <property type="match status" value="4"/>
</dbReference>
<evidence type="ECO:0000256" key="4">
    <source>
        <dbReference type="SAM" id="MobiDB-lite"/>
    </source>
</evidence>
<dbReference type="Pfam" id="PF13041">
    <property type="entry name" value="PPR_2"/>
    <property type="match status" value="3"/>
</dbReference>
<name>A0ABC8S9Q4_9AQUA</name>
<dbReference type="Pfam" id="PF14432">
    <property type="entry name" value="DYW_deaminase"/>
    <property type="match status" value="1"/>
</dbReference>
<dbReference type="Pfam" id="PF20431">
    <property type="entry name" value="E_motif"/>
    <property type="match status" value="1"/>
</dbReference>
<feature type="repeat" description="PPR" evidence="3">
    <location>
        <begin position="93"/>
        <end position="127"/>
    </location>
</feature>
<dbReference type="FunFam" id="1.25.40.10:FF:000351">
    <property type="entry name" value="Pentatricopeptide repeat-containing protein"/>
    <property type="match status" value="1"/>
</dbReference>
<evidence type="ECO:0000313" key="6">
    <source>
        <dbReference type="EMBL" id="CAK9153944.1"/>
    </source>
</evidence>
<organism evidence="6 7">
    <name type="scientific">Ilex paraguariensis</name>
    <name type="common">yerba mate</name>
    <dbReference type="NCBI Taxonomy" id="185542"/>
    <lineage>
        <taxon>Eukaryota</taxon>
        <taxon>Viridiplantae</taxon>
        <taxon>Streptophyta</taxon>
        <taxon>Embryophyta</taxon>
        <taxon>Tracheophyta</taxon>
        <taxon>Spermatophyta</taxon>
        <taxon>Magnoliopsida</taxon>
        <taxon>eudicotyledons</taxon>
        <taxon>Gunneridae</taxon>
        <taxon>Pentapetalae</taxon>
        <taxon>asterids</taxon>
        <taxon>campanulids</taxon>
        <taxon>Aquifoliales</taxon>
        <taxon>Aquifoliaceae</taxon>
        <taxon>Ilex</taxon>
    </lineage>
</organism>
<dbReference type="Gene3D" id="1.25.40.10">
    <property type="entry name" value="Tetratricopeptide repeat domain"/>
    <property type="match status" value="5"/>
</dbReference>
<dbReference type="InterPro" id="IPR002885">
    <property type="entry name" value="PPR_rpt"/>
</dbReference>
<dbReference type="InterPro" id="IPR011990">
    <property type="entry name" value="TPR-like_helical_dom_sf"/>
</dbReference>
<dbReference type="Proteomes" id="UP001642360">
    <property type="component" value="Unassembled WGS sequence"/>
</dbReference>
<dbReference type="FunFam" id="1.25.40.10:FF:000158">
    <property type="entry name" value="pentatricopeptide repeat-containing protein At2g33680"/>
    <property type="match status" value="1"/>
</dbReference>
<dbReference type="InterPro" id="IPR032867">
    <property type="entry name" value="DYW_dom"/>
</dbReference>
<dbReference type="PANTHER" id="PTHR47926:SF452">
    <property type="entry name" value="PENTATRICOPEPTIDE REPEAT-CONTAINING PROTEIN"/>
    <property type="match status" value="1"/>
</dbReference>
<dbReference type="GO" id="GO:0099402">
    <property type="term" value="P:plant organ development"/>
    <property type="evidence" value="ECO:0007669"/>
    <property type="project" value="UniProtKB-ARBA"/>
</dbReference>
<dbReference type="FunFam" id="1.25.40.10:FF:000436">
    <property type="entry name" value="Pentatricopeptide repeat-containing protein At5g39350 family"/>
    <property type="match status" value="1"/>
</dbReference>
<comment type="similarity">
    <text evidence="1">Belongs to the PPR family. PCMP-H subfamily.</text>
</comment>
<evidence type="ECO:0000313" key="7">
    <source>
        <dbReference type="Proteomes" id="UP001642360"/>
    </source>
</evidence>
<sequence>MAATLALTCSCKAIDHQNPSPRRAKGSNTIQKRDPTIKQRASEPARIKKYQAKTVKTSNRSQELSLIHALCSYVDYGSMKHALNLFENMDKSDSFVWNVIIRGLTNNGFFQEAIDFYDRMQFSGVHPDNFTFPFVIKACGESLAYVEGMKVHSKLLKVGLDLDLYICNSLIIMYAKLGYIQLSERVFGEMGIRDLVSWNSLISAYVLVGDGWSSLMCMQEMQAFGVRTDRFTMIGALGACTLECSLLCGKEIHGQVIRRGFELDSMVQTSLINMYGKCGVVNYAERLFEGISQKSIVVWNTMVGGYAQNGLPLESFACLEKMRYSDSFEFDEITMINLLPACAQLGAILHGKSIHALTIRKGFLPHCVLETALIDMYGTCGEMKPSERIFARMRDRNLISWNAMIAAYVHNGQNRVALEVFQDLWNEPLEPDAMTITSVLPAYAEIALLREGKQIHTYIIKVQLSSNTFIMNSIVYMYAKCGDLRAGREIFDGILFKDVISWNTIIMAYAIHGMGSISIELFSEMREKDIKPNFSTFVSLLSACSIAGMMDEGWEYFNSMRSGYGVDPGIEHYGCMLDLLGRTGNLDQAKCFIDELPLTSTARIWGSLLAASRHHRNIELAELAACHISSLEHDNTGCYVLLSNMYAEVGRWEDIERIKFLMRNQRLEKITGCSILETNNRTYRFTNHDRSHVDSNVIYEVLDIILRKIGEELCSYEVSKTKPPDLARRRANSTKYHSVRLAICYGLISTSLGNPILVRKNTRICEKCHSAAKKISEFTNREIVVGDSKIYHHFRDGHCSCGDYW</sequence>
<dbReference type="GO" id="GO:0016070">
    <property type="term" value="P:RNA metabolic process"/>
    <property type="evidence" value="ECO:0007669"/>
    <property type="project" value="UniProtKB-ARBA"/>
</dbReference>
<dbReference type="InterPro" id="IPR046960">
    <property type="entry name" value="PPR_At4g14850-like_plant"/>
</dbReference>
<gene>
    <name evidence="6" type="ORF">ILEXP_LOCUS22246</name>
</gene>
<evidence type="ECO:0000256" key="1">
    <source>
        <dbReference type="ARBA" id="ARBA00006643"/>
    </source>
</evidence>
<accession>A0ABC8S9Q4</accession>
<evidence type="ECO:0000256" key="2">
    <source>
        <dbReference type="ARBA" id="ARBA00022737"/>
    </source>
</evidence>
<feature type="repeat" description="PPR" evidence="3">
    <location>
        <begin position="194"/>
        <end position="228"/>
    </location>
</feature>
<dbReference type="PANTHER" id="PTHR47926">
    <property type="entry name" value="PENTATRICOPEPTIDE REPEAT-CONTAINING PROTEIN"/>
    <property type="match status" value="1"/>
</dbReference>
<dbReference type="NCBIfam" id="TIGR00756">
    <property type="entry name" value="PPR"/>
    <property type="match status" value="4"/>
</dbReference>
<keyword evidence="7" id="KW-1185">Reference proteome</keyword>
<dbReference type="AlphaFoldDB" id="A0ABC8S9Q4"/>
<comment type="caution">
    <text evidence="6">The sequence shown here is derived from an EMBL/GenBank/DDBJ whole genome shotgun (WGS) entry which is preliminary data.</text>
</comment>
<evidence type="ECO:0000259" key="5">
    <source>
        <dbReference type="Pfam" id="PF14432"/>
    </source>
</evidence>
<feature type="compositionally biased region" description="Basic and acidic residues" evidence="4">
    <location>
        <begin position="31"/>
        <end position="43"/>
    </location>
</feature>
<feature type="domain" description="DYW" evidence="5">
    <location>
        <begin position="736"/>
        <end position="805"/>
    </location>
</feature>
<feature type="repeat" description="PPR" evidence="3">
    <location>
        <begin position="498"/>
        <end position="532"/>
    </location>
</feature>
<keyword evidence="2" id="KW-0677">Repeat</keyword>
<dbReference type="InterPro" id="IPR046848">
    <property type="entry name" value="E_motif"/>
</dbReference>
<feature type="repeat" description="PPR" evidence="3">
    <location>
        <begin position="397"/>
        <end position="431"/>
    </location>
</feature>
<reference evidence="6 7" key="1">
    <citation type="submission" date="2024-02" db="EMBL/GenBank/DDBJ databases">
        <authorList>
            <person name="Vignale AGUSTIN F."/>
            <person name="Sosa J E."/>
            <person name="Modenutti C."/>
        </authorList>
    </citation>
    <scope>NUCLEOTIDE SEQUENCE [LARGE SCALE GENOMIC DNA]</scope>
</reference>
<evidence type="ECO:0000256" key="3">
    <source>
        <dbReference type="PROSITE-ProRule" id="PRU00708"/>
    </source>
</evidence>
<protein>
    <recommendedName>
        <fullName evidence="5">DYW domain-containing protein</fullName>
    </recommendedName>
</protein>
<dbReference type="EMBL" id="CAUOFW020002469">
    <property type="protein sequence ID" value="CAK9153944.1"/>
    <property type="molecule type" value="Genomic_DNA"/>
</dbReference>